<evidence type="ECO:0000313" key="2">
    <source>
        <dbReference type="Proteomes" id="UP000829999"/>
    </source>
</evidence>
<gene>
    <name evidence="3" type="primary">LOC118265347</name>
</gene>
<dbReference type="OrthoDB" id="3039988at2759"/>
<feature type="region of interest" description="Disordered" evidence="1">
    <location>
        <begin position="44"/>
        <end position="67"/>
    </location>
</feature>
<dbReference type="Proteomes" id="UP000829999">
    <property type="component" value="Chromosome 11"/>
</dbReference>
<dbReference type="RefSeq" id="XP_035434071.2">
    <property type="nucleotide sequence ID" value="XM_035578178.2"/>
</dbReference>
<proteinExistence type="predicted"/>
<protein>
    <submittedName>
        <fullName evidence="3">Uncharacterized protein LOC118265347</fullName>
    </submittedName>
</protein>
<evidence type="ECO:0000256" key="1">
    <source>
        <dbReference type="SAM" id="MobiDB-lite"/>
    </source>
</evidence>
<organism evidence="2 3">
    <name type="scientific">Spodoptera frugiperda</name>
    <name type="common">Fall armyworm</name>
    <dbReference type="NCBI Taxonomy" id="7108"/>
    <lineage>
        <taxon>Eukaryota</taxon>
        <taxon>Metazoa</taxon>
        <taxon>Ecdysozoa</taxon>
        <taxon>Arthropoda</taxon>
        <taxon>Hexapoda</taxon>
        <taxon>Insecta</taxon>
        <taxon>Pterygota</taxon>
        <taxon>Neoptera</taxon>
        <taxon>Endopterygota</taxon>
        <taxon>Lepidoptera</taxon>
        <taxon>Glossata</taxon>
        <taxon>Ditrysia</taxon>
        <taxon>Noctuoidea</taxon>
        <taxon>Noctuidae</taxon>
        <taxon>Amphipyrinae</taxon>
        <taxon>Spodoptera</taxon>
    </lineage>
</organism>
<dbReference type="GeneID" id="118265347"/>
<sequence>MADNNKQISSESICLTNGSSYNSLSENDINEIIEQYHEEEEMNFEMSNDTKSGKRVRSDTEEETDTEWRVQRKGKKMKEQDKIELYISWNEQLPKQFALAKLFKQEDIKDIIKVKYINQFKVRVEFSNELSAIKFEQCKTFIEKGWRIHRAMEKSYSYGVIKDVDMDISEAEILKSITCPNDIQLVSALRLNRRNRIKDSDERWLQSEAVRLCFKGTNIPAYIYVDELRIKVDPYIFPVTQCTRCWKFGHSLKTCSSKIVCPKCGDNHENCVTENFKCVNCKGKHIRL</sequence>
<name>A0A9R0EHM0_SPOFR</name>
<dbReference type="AlphaFoldDB" id="A0A9R0EHM0"/>
<reference evidence="3" key="1">
    <citation type="submission" date="2025-08" db="UniProtKB">
        <authorList>
            <consortium name="RefSeq"/>
        </authorList>
    </citation>
    <scope>IDENTIFICATION</scope>
    <source>
        <tissue evidence="3">Whole larval tissue</tissue>
    </source>
</reference>
<accession>A0A9R0EHM0</accession>
<evidence type="ECO:0000313" key="3">
    <source>
        <dbReference type="RefSeq" id="XP_035434071.2"/>
    </source>
</evidence>
<keyword evidence="2" id="KW-1185">Reference proteome</keyword>